<dbReference type="AlphaFoldDB" id="A0A7J6F7C4"/>
<evidence type="ECO:0008006" key="6">
    <source>
        <dbReference type="Google" id="ProtNLM"/>
    </source>
</evidence>
<dbReference type="Pfam" id="PF14111">
    <property type="entry name" value="DUF4283"/>
    <property type="match status" value="1"/>
</dbReference>
<evidence type="ECO:0000256" key="1">
    <source>
        <dbReference type="SAM" id="MobiDB-lite"/>
    </source>
</evidence>
<dbReference type="InterPro" id="IPR040256">
    <property type="entry name" value="At4g02000-like"/>
</dbReference>
<dbReference type="Pfam" id="PF14392">
    <property type="entry name" value="zf-CCHC_4"/>
    <property type="match status" value="1"/>
</dbReference>
<evidence type="ECO:0000259" key="2">
    <source>
        <dbReference type="Pfam" id="PF14111"/>
    </source>
</evidence>
<gene>
    <name evidence="4" type="ORF">G4B88_001375</name>
</gene>
<dbReference type="Proteomes" id="UP000583929">
    <property type="component" value="Unassembled WGS sequence"/>
</dbReference>
<feature type="region of interest" description="Disordered" evidence="1">
    <location>
        <begin position="370"/>
        <end position="391"/>
    </location>
</feature>
<feature type="domain" description="Zinc knuckle CX2CX4HX4C" evidence="3">
    <location>
        <begin position="213"/>
        <end position="260"/>
    </location>
</feature>
<sequence length="540" mass="59662">MNPVEMKGHYLPNTLVLFINFPISYHLMQCHTQPRILEAIIATNPLKGKFFTCLETTVSLTPSESSLKALSTLGLFGKVVAPMIVDENALVDFVGKTWKKKVSVVAMEDLERISDCFEFGFEAVEDRDWVLQNGPWCFRGYTIVLKEWSPKTAGLIVFKWLRTWLQIHNLPHEYFSCANGNLLGSLAEKVVKVDIEDDKPFTWSKVLRVLMDIDFEKPLVSSCFFNLANGVKQWLQFKYEKVGIFYYKCGTLGHQRRGCSISSPVMIVNRDDKPFPMFGSWLSPSSANGDVFTSLKSEMVRGVQARSQGIKARAPPPLQAVDGIEGERLKPLGPSNAWQFRNPLKTTARPFDATRTEEIVQAVWLPRPPSKAPAQALATSGNKGDKGQVFGEKDSATKSVLALEGRSTSIVETSLNLEKEALNVVGGGPYDIGLSTLGGPAVGSSDAMGPHGLICFPSAKDNSCGGLLQTNKDSILSGFVDKAHSTTILGQREPTEADNNKMIKVDGLGPCKIVMRKVLWLIFFEAQENYFMILLNILGN</sequence>
<dbReference type="PANTHER" id="PTHR31286:SF167">
    <property type="entry name" value="OS09G0268800 PROTEIN"/>
    <property type="match status" value="1"/>
</dbReference>
<dbReference type="InterPro" id="IPR025558">
    <property type="entry name" value="DUF4283"/>
</dbReference>
<proteinExistence type="predicted"/>
<evidence type="ECO:0000313" key="4">
    <source>
        <dbReference type="EMBL" id="KAF4366555.1"/>
    </source>
</evidence>
<organism evidence="4 5">
    <name type="scientific">Cannabis sativa</name>
    <name type="common">Hemp</name>
    <name type="synonym">Marijuana</name>
    <dbReference type="NCBI Taxonomy" id="3483"/>
    <lineage>
        <taxon>Eukaryota</taxon>
        <taxon>Viridiplantae</taxon>
        <taxon>Streptophyta</taxon>
        <taxon>Embryophyta</taxon>
        <taxon>Tracheophyta</taxon>
        <taxon>Spermatophyta</taxon>
        <taxon>Magnoliopsida</taxon>
        <taxon>eudicotyledons</taxon>
        <taxon>Gunneridae</taxon>
        <taxon>Pentapetalae</taxon>
        <taxon>rosids</taxon>
        <taxon>fabids</taxon>
        <taxon>Rosales</taxon>
        <taxon>Cannabaceae</taxon>
        <taxon>Cannabis</taxon>
    </lineage>
</organism>
<dbReference type="EMBL" id="JAATIQ010000255">
    <property type="protein sequence ID" value="KAF4366555.1"/>
    <property type="molecule type" value="Genomic_DNA"/>
</dbReference>
<name>A0A7J6F7C4_CANSA</name>
<reference evidence="4 5" key="1">
    <citation type="journal article" date="2020" name="bioRxiv">
        <title>Sequence and annotation of 42 cannabis genomes reveals extensive copy number variation in cannabinoid synthesis and pathogen resistance genes.</title>
        <authorList>
            <person name="Mckernan K.J."/>
            <person name="Helbert Y."/>
            <person name="Kane L.T."/>
            <person name="Ebling H."/>
            <person name="Zhang L."/>
            <person name="Liu B."/>
            <person name="Eaton Z."/>
            <person name="Mclaughlin S."/>
            <person name="Kingan S."/>
            <person name="Baybayan P."/>
            <person name="Concepcion G."/>
            <person name="Jordan M."/>
            <person name="Riva A."/>
            <person name="Barbazuk W."/>
            <person name="Harkins T."/>
        </authorList>
    </citation>
    <scope>NUCLEOTIDE SEQUENCE [LARGE SCALE GENOMIC DNA]</scope>
    <source>
        <strain evidence="5">cv. Jamaican Lion 4</strain>
        <tissue evidence="4">Leaf</tissue>
    </source>
</reference>
<feature type="domain" description="DUF4283" evidence="2">
    <location>
        <begin position="75"/>
        <end position="151"/>
    </location>
</feature>
<dbReference type="InterPro" id="IPR025836">
    <property type="entry name" value="Zn_knuckle_CX2CX4HX4C"/>
</dbReference>
<evidence type="ECO:0000259" key="3">
    <source>
        <dbReference type="Pfam" id="PF14392"/>
    </source>
</evidence>
<dbReference type="PANTHER" id="PTHR31286">
    <property type="entry name" value="GLYCINE-RICH CELL WALL STRUCTURAL PROTEIN 1.8-LIKE"/>
    <property type="match status" value="1"/>
</dbReference>
<evidence type="ECO:0000313" key="5">
    <source>
        <dbReference type="Proteomes" id="UP000583929"/>
    </source>
</evidence>
<accession>A0A7J6F7C4</accession>
<protein>
    <recommendedName>
        <fullName evidence="6">DUF4283 domain-containing protein</fullName>
    </recommendedName>
</protein>
<comment type="caution">
    <text evidence="4">The sequence shown here is derived from an EMBL/GenBank/DDBJ whole genome shotgun (WGS) entry which is preliminary data.</text>
</comment>
<keyword evidence="5" id="KW-1185">Reference proteome</keyword>